<name>Q72ZS3_BACC1</name>
<dbReference type="EMBL" id="AE017194">
    <property type="protein sequence ID" value="AAS43496.1"/>
    <property type="molecule type" value="Genomic_DNA"/>
</dbReference>
<feature type="domain" description="Phage ABA sandwich" evidence="1">
    <location>
        <begin position="25"/>
        <end position="116"/>
    </location>
</feature>
<dbReference type="KEGG" id="bca:BCE_4595"/>
<gene>
    <name evidence="2" type="ordered locus">BCE_4595</name>
</gene>
<sequence length="123" mass="14557">MKKEKYVWNKEYTWDELNNFEKDELVAIFVMELDSIVGTEPNIEWYYNKYLEGGFHYTTFLPDALTLVRVLTKDNDIQFAVKYNGKEFMCCFHSITKTPIYSCCKTLEEAICLAALRHCKIEI</sequence>
<dbReference type="InterPro" id="IPR041270">
    <property type="entry name" value="Phage_ABA_S"/>
</dbReference>
<evidence type="ECO:0000313" key="3">
    <source>
        <dbReference type="Proteomes" id="UP000002527"/>
    </source>
</evidence>
<protein>
    <recommendedName>
        <fullName evidence="1">Phage ABA sandwich domain-containing protein</fullName>
    </recommendedName>
</protein>
<dbReference type="InterPro" id="IPR028985">
    <property type="entry name" value="Bacillus_phage_prot-like"/>
</dbReference>
<dbReference type="Proteomes" id="UP000002527">
    <property type="component" value="Chromosome"/>
</dbReference>
<reference evidence="2 3" key="1">
    <citation type="journal article" date="2004" name="Nucleic Acids Res.">
        <title>The genome sequence of Bacillus cereus ATCC 10987 reveals metabolic adaptations and a large plasmid related to Bacillus anthracis pXO1.</title>
        <authorList>
            <person name="Rasko D.A."/>
            <person name="Ravel J."/>
            <person name="Okstad O.A."/>
            <person name="Helgason E."/>
            <person name="Cer R.Z."/>
            <person name="Jiang L."/>
            <person name="Shores K.A."/>
            <person name="Fouts D.E."/>
            <person name="Tourasse N.J."/>
            <person name="Angiuoli S.V."/>
            <person name="Kolonay J."/>
            <person name="Nelson W.C."/>
            <person name="Kolsto A.-B."/>
            <person name="Fraser C.M."/>
            <person name="Read T.D."/>
        </authorList>
    </citation>
    <scope>NUCLEOTIDE SEQUENCE [LARGE SCALE GENOMIC DNA]</scope>
    <source>
        <strain evidence="3">ATCC 10987 / NRS 248</strain>
    </source>
</reference>
<dbReference type="AlphaFoldDB" id="Q72ZS3"/>
<dbReference type="Gene3D" id="3.30.2120.10">
    <property type="entry name" value="Bacillus phage protein-like"/>
    <property type="match status" value="1"/>
</dbReference>
<evidence type="ECO:0000259" key="1">
    <source>
        <dbReference type="Pfam" id="PF18066"/>
    </source>
</evidence>
<organism evidence="2 3">
    <name type="scientific">Bacillus cereus (strain ATCC 10987 / NRS 248)</name>
    <dbReference type="NCBI Taxonomy" id="222523"/>
    <lineage>
        <taxon>Bacteria</taxon>
        <taxon>Bacillati</taxon>
        <taxon>Bacillota</taxon>
        <taxon>Bacilli</taxon>
        <taxon>Bacillales</taxon>
        <taxon>Bacillaceae</taxon>
        <taxon>Bacillus</taxon>
        <taxon>Bacillus cereus group</taxon>
    </lineage>
</organism>
<dbReference type="HOGENOM" id="CLU_2010588_0_0_9"/>
<dbReference type="Pfam" id="PF18066">
    <property type="entry name" value="Phage_ABA_S"/>
    <property type="match status" value="1"/>
</dbReference>
<evidence type="ECO:0000313" key="2">
    <source>
        <dbReference type="EMBL" id="AAS43496.1"/>
    </source>
</evidence>
<proteinExistence type="predicted"/>
<accession>Q72ZS3</accession>